<dbReference type="OrthoDB" id="8020935at2"/>
<sequence>MQPTDRQPTGFLKQFKHLPPRKVSWLIGLVALLLIASIELLNFVQLDGTATAQIKTEAATRVKTISTAFVASHSKRDKATAVAMAAVTATTMAQATATATITDATATVAASGNPFPPHNGTLQLDDTLHNNSSNAWTDGDNANAACHFQSGAYNVIENSSVLTNACYANASSFSNFVFDVQMKILKGQGGGVVFRADPASGKAYLFRIDQDGSYSLLIYTSDKDSQLLTYSTLSAFRADQNNELTVIAQGDKLDIYINKQHVLGLSNGTYKQGNIGVTATGGPTDVAYTSARVWTL</sequence>
<keyword evidence="1" id="KW-1133">Transmembrane helix</keyword>
<accession>A0A4P6JTX0</accession>
<dbReference type="GO" id="GO:0016787">
    <property type="term" value="F:hydrolase activity"/>
    <property type="evidence" value="ECO:0007669"/>
    <property type="project" value="InterPro"/>
</dbReference>
<dbReference type="KEGG" id="kbs:EPA93_23205"/>
<feature type="transmembrane region" description="Helical" evidence="1">
    <location>
        <begin position="23"/>
        <end position="44"/>
    </location>
</feature>
<dbReference type="Pfam" id="PF06439">
    <property type="entry name" value="3keto-disac_hyd"/>
    <property type="match status" value="1"/>
</dbReference>
<proteinExistence type="predicted"/>
<dbReference type="Gene3D" id="2.60.120.560">
    <property type="entry name" value="Exo-inulinase, domain 1"/>
    <property type="match status" value="1"/>
</dbReference>
<name>A0A4P6JTX0_KTERU</name>
<evidence type="ECO:0000256" key="1">
    <source>
        <dbReference type="SAM" id="Phobius"/>
    </source>
</evidence>
<evidence type="ECO:0000259" key="2">
    <source>
        <dbReference type="Pfam" id="PF06439"/>
    </source>
</evidence>
<keyword evidence="1" id="KW-0472">Membrane</keyword>
<dbReference type="InterPro" id="IPR010496">
    <property type="entry name" value="AL/BT2_dom"/>
</dbReference>
<dbReference type="RefSeq" id="WP_129889785.1">
    <property type="nucleotide sequence ID" value="NZ_CP035758.1"/>
</dbReference>
<keyword evidence="1" id="KW-0812">Transmembrane</keyword>
<organism evidence="3 4">
    <name type="scientific">Ktedonosporobacter rubrisoli</name>
    <dbReference type="NCBI Taxonomy" id="2509675"/>
    <lineage>
        <taxon>Bacteria</taxon>
        <taxon>Bacillati</taxon>
        <taxon>Chloroflexota</taxon>
        <taxon>Ktedonobacteria</taxon>
        <taxon>Ktedonobacterales</taxon>
        <taxon>Ktedonosporobacteraceae</taxon>
        <taxon>Ktedonosporobacter</taxon>
    </lineage>
</organism>
<dbReference type="AlphaFoldDB" id="A0A4P6JTX0"/>
<dbReference type="Proteomes" id="UP000290365">
    <property type="component" value="Chromosome"/>
</dbReference>
<protein>
    <submittedName>
        <fullName evidence="3">DUF1080 domain-containing protein</fullName>
    </submittedName>
</protein>
<keyword evidence="4" id="KW-1185">Reference proteome</keyword>
<feature type="domain" description="3-keto-alpha-glucoside-1,2-lyase/3-keto-2-hydroxy-glucal hydratase" evidence="2">
    <location>
        <begin position="148"/>
        <end position="283"/>
    </location>
</feature>
<evidence type="ECO:0000313" key="4">
    <source>
        <dbReference type="Proteomes" id="UP000290365"/>
    </source>
</evidence>
<dbReference type="EMBL" id="CP035758">
    <property type="protein sequence ID" value="QBD78732.1"/>
    <property type="molecule type" value="Genomic_DNA"/>
</dbReference>
<evidence type="ECO:0000313" key="3">
    <source>
        <dbReference type="EMBL" id="QBD78732.1"/>
    </source>
</evidence>
<gene>
    <name evidence="3" type="ORF">EPA93_23205</name>
</gene>
<reference evidence="3 4" key="1">
    <citation type="submission" date="2019-01" db="EMBL/GenBank/DDBJ databases">
        <title>Ktedonosporobacter rubrisoli SCAWS-G2.</title>
        <authorList>
            <person name="Huang Y."/>
            <person name="Yan B."/>
        </authorList>
    </citation>
    <scope>NUCLEOTIDE SEQUENCE [LARGE SCALE GENOMIC DNA]</scope>
    <source>
        <strain evidence="3 4">SCAWS-G2</strain>
    </source>
</reference>